<feature type="domain" description="Rho-GAP" evidence="2">
    <location>
        <begin position="1"/>
        <end position="133"/>
    </location>
</feature>
<evidence type="ECO:0000313" key="4">
    <source>
        <dbReference type="Proteomes" id="UP001497497"/>
    </source>
</evidence>
<organism evidence="3 4">
    <name type="scientific">Lymnaea stagnalis</name>
    <name type="common">Great pond snail</name>
    <name type="synonym">Helix stagnalis</name>
    <dbReference type="NCBI Taxonomy" id="6523"/>
    <lineage>
        <taxon>Eukaryota</taxon>
        <taxon>Metazoa</taxon>
        <taxon>Spiralia</taxon>
        <taxon>Lophotrochozoa</taxon>
        <taxon>Mollusca</taxon>
        <taxon>Gastropoda</taxon>
        <taxon>Heterobranchia</taxon>
        <taxon>Euthyneura</taxon>
        <taxon>Panpulmonata</taxon>
        <taxon>Hygrophila</taxon>
        <taxon>Lymnaeoidea</taxon>
        <taxon>Lymnaeidae</taxon>
        <taxon>Lymnaea</taxon>
    </lineage>
</organism>
<dbReference type="AlphaFoldDB" id="A0AAV2IE26"/>
<comment type="caution">
    <text evidence="3">The sequence shown here is derived from an EMBL/GenBank/DDBJ whole genome shotgun (WGS) entry which is preliminary data.</text>
</comment>
<proteinExistence type="predicted"/>
<dbReference type="InterPro" id="IPR008936">
    <property type="entry name" value="Rho_GTPase_activation_prot"/>
</dbReference>
<dbReference type="GO" id="GO:0005096">
    <property type="term" value="F:GTPase activator activity"/>
    <property type="evidence" value="ECO:0007669"/>
    <property type="project" value="UniProtKB-KW"/>
</dbReference>
<dbReference type="InterPro" id="IPR057323">
    <property type="entry name" value="RHG40/28/18_ubiquitin"/>
</dbReference>
<dbReference type="InterPro" id="IPR000198">
    <property type="entry name" value="RhoGAP_dom"/>
</dbReference>
<dbReference type="Gene3D" id="1.10.555.10">
    <property type="entry name" value="Rho GTPase activation protein"/>
    <property type="match status" value="1"/>
</dbReference>
<evidence type="ECO:0000256" key="1">
    <source>
        <dbReference type="ARBA" id="ARBA00022468"/>
    </source>
</evidence>
<dbReference type="EMBL" id="CAXITT010000677">
    <property type="protein sequence ID" value="CAL1545115.1"/>
    <property type="molecule type" value="Genomic_DNA"/>
</dbReference>
<dbReference type="SUPFAM" id="SSF48350">
    <property type="entry name" value="GTPase activation domain, GAP"/>
    <property type="match status" value="1"/>
</dbReference>
<evidence type="ECO:0000313" key="3">
    <source>
        <dbReference type="EMBL" id="CAL1545115.1"/>
    </source>
</evidence>
<dbReference type="PROSITE" id="PS50238">
    <property type="entry name" value="RHOGAP"/>
    <property type="match status" value="1"/>
</dbReference>
<sequence length="266" mass="29804">MYWIPDTYSTQDIASAVKTLLSGFPVRLMTTEKVDEYPDMTGELEGYQLKALNLFILSMSQPHRDTLHLLLRTLHMVDKNQGKSKMNADTLAPIFGPILFKMPDKLSQKDQEAKLTQFSYLTKMLIRFNSRHFYVKQKLLAQLRESVAKEKSGAGSNDRGRNVMTVTAASLLVSAPSMPKTSMSIKITPDTVAYEVVDAYRDICKKDGSIPNTSWKNCLFEVGGNIGERCLDPFAIIMDVYQANPSAEFVIRPSAVKSYTAFHSLG</sequence>
<dbReference type="GO" id="GO:0051056">
    <property type="term" value="P:regulation of small GTPase mediated signal transduction"/>
    <property type="evidence" value="ECO:0007669"/>
    <property type="project" value="TreeGrafter"/>
</dbReference>
<dbReference type="PANTHER" id="PTHR14963">
    <property type="entry name" value="RHO GTPASE ACTIVATING PROTEIN 18,19-RELATED"/>
    <property type="match status" value="1"/>
</dbReference>
<reference evidence="3 4" key="1">
    <citation type="submission" date="2024-04" db="EMBL/GenBank/DDBJ databases">
        <authorList>
            <consortium name="Genoscope - CEA"/>
            <person name="William W."/>
        </authorList>
    </citation>
    <scope>NUCLEOTIDE SEQUENCE [LARGE SCALE GENOMIC DNA]</scope>
</reference>
<dbReference type="Pfam" id="PF00620">
    <property type="entry name" value="RhoGAP"/>
    <property type="match status" value="1"/>
</dbReference>
<name>A0AAV2IE26_LYMST</name>
<dbReference type="GO" id="GO:0007165">
    <property type="term" value="P:signal transduction"/>
    <property type="evidence" value="ECO:0007669"/>
    <property type="project" value="InterPro"/>
</dbReference>
<dbReference type="PANTHER" id="PTHR14963:SF7">
    <property type="entry name" value="RHO GTPASE-ACTIVATING PROTEIN 19"/>
    <property type="match status" value="1"/>
</dbReference>
<keyword evidence="1" id="KW-0343">GTPase activation</keyword>
<dbReference type="GO" id="GO:0005737">
    <property type="term" value="C:cytoplasm"/>
    <property type="evidence" value="ECO:0007669"/>
    <property type="project" value="TreeGrafter"/>
</dbReference>
<protein>
    <recommendedName>
        <fullName evidence="2">Rho-GAP domain-containing protein</fullName>
    </recommendedName>
</protein>
<dbReference type="Pfam" id="PF25442">
    <property type="entry name" value="Ubiquitin_RHG40_C"/>
    <property type="match status" value="1"/>
</dbReference>
<keyword evidence="4" id="KW-1185">Reference proteome</keyword>
<gene>
    <name evidence="3" type="ORF">GSLYS_00018594001</name>
</gene>
<accession>A0AAV2IE26</accession>
<evidence type="ECO:0000259" key="2">
    <source>
        <dbReference type="PROSITE" id="PS50238"/>
    </source>
</evidence>
<dbReference type="Proteomes" id="UP001497497">
    <property type="component" value="Unassembled WGS sequence"/>
</dbReference>